<accession>A0A0A9FDW1</accession>
<reference evidence="1" key="2">
    <citation type="journal article" date="2015" name="Data Brief">
        <title>Shoot transcriptome of the giant reed, Arundo donax.</title>
        <authorList>
            <person name="Barrero R.A."/>
            <person name="Guerrero F.D."/>
            <person name="Moolhuijzen P."/>
            <person name="Goolsby J.A."/>
            <person name="Tidwell J."/>
            <person name="Bellgard S.E."/>
            <person name="Bellgard M.I."/>
        </authorList>
    </citation>
    <scope>NUCLEOTIDE SEQUENCE</scope>
    <source>
        <tissue evidence="1">Shoot tissue taken approximately 20 cm above the soil surface</tissue>
    </source>
</reference>
<organism evidence="1">
    <name type="scientific">Arundo donax</name>
    <name type="common">Giant reed</name>
    <name type="synonym">Donax arundinaceus</name>
    <dbReference type="NCBI Taxonomy" id="35708"/>
    <lineage>
        <taxon>Eukaryota</taxon>
        <taxon>Viridiplantae</taxon>
        <taxon>Streptophyta</taxon>
        <taxon>Embryophyta</taxon>
        <taxon>Tracheophyta</taxon>
        <taxon>Spermatophyta</taxon>
        <taxon>Magnoliopsida</taxon>
        <taxon>Liliopsida</taxon>
        <taxon>Poales</taxon>
        <taxon>Poaceae</taxon>
        <taxon>PACMAD clade</taxon>
        <taxon>Arundinoideae</taxon>
        <taxon>Arundineae</taxon>
        <taxon>Arundo</taxon>
    </lineage>
</organism>
<name>A0A0A9FDW1_ARUDO</name>
<dbReference type="EMBL" id="GBRH01186691">
    <property type="protein sequence ID" value="JAE11205.1"/>
    <property type="molecule type" value="Transcribed_RNA"/>
</dbReference>
<proteinExistence type="predicted"/>
<dbReference type="AlphaFoldDB" id="A0A0A9FDW1"/>
<sequence length="53" mass="6006">MLCGDLILFSFLREILFSFDSHAILYFKLMLFCCDGQDQAIADMGQGSGEWAH</sequence>
<reference evidence="1" key="1">
    <citation type="submission" date="2014-09" db="EMBL/GenBank/DDBJ databases">
        <authorList>
            <person name="Magalhaes I.L.F."/>
            <person name="Oliveira U."/>
            <person name="Santos F.R."/>
            <person name="Vidigal T.H.D.A."/>
            <person name="Brescovit A.D."/>
            <person name="Santos A.J."/>
        </authorList>
    </citation>
    <scope>NUCLEOTIDE SEQUENCE</scope>
    <source>
        <tissue evidence="1">Shoot tissue taken approximately 20 cm above the soil surface</tissue>
    </source>
</reference>
<protein>
    <submittedName>
        <fullName evidence="1">Uncharacterized protein</fullName>
    </submittedName>
</protein>
<evidence type="ECO:0000313" key="1">
    <source>
        <dbReference type="EMBL" id="JAE11205.1"/>
    </source>
</evidence>